<protein>
    <recommendedName>
        <fullName evidence="3">DUF2796 domain-containing protein</fullName>
    </recommendedName>
</protein>
<evidence type="ECO:0000313" key="2">
    <source>
        <dbReference type="Proteomes" id="UP000022141"/>
    </source>
</evidence>
<dbReference type="InterPro" id="IPR021253">
    <property type="entry name" value="ZrgA-like"/>
</dbReference>
<dbReference type="eggNOG" id="COG4531">
    <property type="taxonomic scope" value="Bacteria"/>
</dbReference>
<evidence type="ECO:0008006" key="3">
    <source>
        <dbReference type="Google" id="ProtNLM"/>
    </source>
</evidence>
<dbReference type="Proteomes" id="UP000022141">
    <property type="component" value="Unassembled WGS sequence"/>
</dbReference>
<dbReference type="Pfam" id="PF10986">
    <property type="entry name" value="ZrgA"/>
    <property type="match status" value="1"/>
</dbReference>
<gene>
    <name evidence="1" type="ORF">AW11_02404</name>
</gene>
<dbReference type="AlphaFoldDB" id="A0A011R9A6"/>
<sequence length="163" mass="17673">MNAQVLLAATLICGMPFAHAQHKHVHGEGRLDAVIDEGSISLDVELPLDAVVGFERAPKNDKQKAALAGAEKILNDAATLWQPTPAAGCSVQSVQVGMPKFDGEHADIDANYVFHCADPAELKAIETTLFKHFKRLYRLETQRSGPVGQGAQRLTPKKPVLVW</sequence>
<keyword evidence="2" id="KW-1185">Reference proteome</keyword>
<evidence type="ECO:0000313" key="1">
    <source>
        <dbReference type="EMBL" id="EXI87739.1"/>
    </source>
</evidence>
<accession>A0A011R9A6</accession>
<comment type="caution">
    <text evidence="1">The sequence shown here is derived from an EMBL/GenBank/DDBJ whole genome shotgun (WGS) entry which is preliminary data.</text>
</comment>
<dbReference type="PATRIC" id="fig|1454004.3.peg.2483"/>
<proteinExistence type="predicted"/>
<name>A0A011R9A6_ACCRE</name>
<dbReference type="EMBL" id="JEMY01000032">
    <property type="protein sequence ID" value="EXI87739.1"/>
    <property type="molecule type" value="Genomic_DNA"/>
</dbReference>
<organism evidence="1 2">
    <name type="scientific">Accumulibacter regalis</name>
    <dbReference type="NCBI Taxonomy" id="522306"/>
    <lineage>
        <taxon>Bacteria</taxon>
        <taxon>Pseudomonadati</taxon>
        <taxon>Pseudomonadota</taxon>
        <taxon>Betaproteobacteria</taxon>
        <taxon>Candidatus Accumulibacter</taxon>
    </lineage>
</organism>
<dbReference type="STRING" id="1454004.AW11_02404"/>
<reference evidence="1" key="1">
    <citation type="submission" date="2014-02" db="EMBL/GenBank/DDBJ databases">
        <title>Expanding our view of genomic diversity in Candidatus Accumulibacter clades.</title>
        <authorList>
            <person name="Skennerton C.T."/>
            <person name="Barr J.J."/>
            <person name="Slater F.R."/>
            <person name="Bond P.L."/>
            <person name="Tyson G.W."/>
        </authorList>
    </citation>
    <scope>NUCLEOTIDE SEQUENCE [LARGE SCALE GENOMIC DNA]</scope>
</reference>